<keyword evidence="2" id="KW-1185">Reference proteome</keyword>
<dbReference type="EMBL" id="CAKOAT010210266">
    <property type="protein sequence ID" value="CAH8355642.1"/>
    <property type="molecule type" value="Genomic_DNA"/>
</dbReference>
<reference evidence="1 2" key="1">
    <citation type="submission" date="2022-03" db="EMBL/GenBank/DDBJ databases">
        <authorList>
            <person name="Macdonald S."/>
            <person name="Ahmed S."/>
            <person name="Newling K."/>
        </authorList>
    </citation>
    <scope>NUCLEOTIDE SEQUENCE [LARGE SCALE GENOMIC DNA]</scope>
</reference>
<evidence type="ECO:0000313" key="2">
    <source>
        <dbReference type="Proteomes" id="UP001642260"/>
    </source>
</evidence>
<gene>
    <name evidence="1" type="ORF">ERUC_LOCUS21397</name>
</gene>
<dbReference type="PANTHER" id="PTHR33103">
    <property type="entry name" value="OS01G0153900 PROTEIN"/>
    <property type="match status" value="1"/>
</dbReference>
<name>A0ABC8KB73_ERUVS</name>
<sequence length="353" mass="39759">MRIDNFRSEACKRMLLYPKSVRDVQCQRLKVNINPTEGERFFKCSSFSNCRLCSNFSTSRCRRCGNLMKEEIYDESQVKAAEDNMQNGVFVSGGASTTFIITDDMEVSVKSTGLVLERLKSLGFADVSKLEERVVGIGSKEFCLDLDLPGVTKSYETIRPCMESKKDEVEPEKVLLLTINAVVRKKDMKILFVDCGDDFVELLLSFLAVPLESVWEISGNSITLGCLANLFRSFKGLRVNQETKDSKVGVVLPCFYSFKVELPGIITLQPLVYYRYVYSSFNRPAPIYALTRDSNKIPYFRNDKLVPVTLVDPKSHGNDLCSGFLKKETKFTVSDDLVITPMSSCLLAEEVAD</sequence>
<dbReference type="InterPro" id="IPR007750">
    <property type="entry name" value="DUF674"/>
</dbReference>
<dbReference type="PANTHER" id="PTHR33103:SF27">
    <property type="entry name" value="OS04G0594700 PROTEIN"/>
    <property type="match status" value="1"/>
</dbReference>
<evidence type="ECO:0000313" key="1">
    <source>
        <dbReference type="EMBL" id="CAH8355642.1"/>
    </source>
</evidence>
<comment type="caution">
    <text evidence="1">The sequence shown here is derived from an EMBL/GenBank/DDBJ whole genome shotgun (WGS) entry which is preliminary data.</text>
</comment>
<protein>
    <submittedName>
        <fullName evidence="1">Uncharacterized protein</fullName>
    </submittedName>
</protein>
<dbReference type="Proteomes" id="UP001642260">
    <property type="component" value="Unassembled WGS sequence"/>
</dbReference>
<proteinExistence type="predicted"/>
<dbReference type="AlphaFoldDB" id="A0ABC8KB73"/>
<dbReference type="Pfam" id="PF05056">
    <property type="entry name" value="DUF674"/>
    <property type="match status" value="2"/>
</dbReference>
<organism evidence="1 2">
    <name type="scientific">Eruca vesicaria subsp. sativa</name>
    <name type="common">Garden rocket</name>
    <name type="synonym">Eruca sativa</name>
    <dbReference type="NCBI Taxonomy" id="29727"/>
    <lineage>
        <taxon>Eukaryota</taxon>
        <taxon>Viridiplantae</taxon>
        <taxon>Streptophyta</taxon>
        <taxon>Embryophyta</taxon>
        <taxon>Tracheophyta</taxon>
        <taxon>Spermatophyta</taxon>
        <taxon>Magnoliopsida</taxon>
        <taxon>eudicotyledons</taxon>
        <taxon>Gunneridae</taxon>
        <taxon>Pentapetalae</taxon>
        <taxon>rosids</taxon>
        <taxon>malvids</taxon>
        <taxon>Brassicales</taxon>
        <taxon>Brassicaceae</taxon>
        <taxon>Brassiceae</taxon>
        <taxon>Eruca</taxon>
    </lineage>
</organism>
<accession>A0ABC8KB73</accession>